<dbReference type="AlphaFoldDB" id="A0A6A4VKV0"/>
<gene>
    <name evidence="2" type="ORF">FJT64_010820</name>
</gene>
<feature type="compositionally biased region" description="Basic and acidic residues" evidence="1">
    <location>
        <begin position="33"/>
        <end position="48"/>
    </location>
</feature>
<dbReference type="Proteomes" id="UP000440578">
    <property type="component" value="Unassembled WGS sequence"/>
</dbReference>
<evidence type="ECO:0000256" key="1">
    <source>
        <dbReference type="SAM" id="MobiDB-lite"/>
    </source>
</evidence>
<organism evidence="2 3">
    <name type="scientific">Amphibalanus amphitrite</name>
    <name type="common">Striped barnacle</name>
    <name type="synonym">Balanus amphitrite</name>
    <dbReference type="NCBI Taxonomy" id="1232801"/>
    <lineage>
        <taxon>Eukaryota</taxon>
        <taxon>Metazoa</taxon>
        <taxon>Ecdysozoa</taxon>
        <taxon>Arthropoda</taxon>
        <taxon>Crustacea</taxon>
        <taxon>Multicrustacea</taxon>
        <taxon>Cirripedia</taxon>
        <taxon>Thoracica</taxon>
        <taxon>Thoracicalcarea</taxon>
        <taxon>Balanomorpha</taxon>
        <taxon>Balanoidea</taxon>
        <taxon>Balanidae</taxon>
        <taxon>Amphibalaninae</taxon>
        <taxon>Amphibalanus</taxon>
    </lineage>
</organism>
<dbReference type="EMBL" id="VIIS01001915">
    <property type="protein sequence ID" value="KAF0290988.1"/>
    <property type="molecule type" value="Genomic_DNA"/>
</dbReference>
<evidence type="ECO:0000313" key="2">
    <source>
        <dbReference type="EMBL" id="KAF0290988.1"/>
    </source>
</evidence>
<feature type="compositionally biased region" description="Low complexity" evidence="1">
    <location>
        <begin position="73"/>
        <end position="84"/>
    </location>
</feature>
<reference evidence="2 3" key="1">
    <citation type="submission" date="2019-07" db="EMBL/GenBank/DDBJ databases">
        <title>Draft genome assembly of a fouling barnacle, Amphibalanus amphitrite (Darwin, 1854): The first reference genome for Thecostraca.</title>
        <authorList>
            <person name="Kim W."/>
        </authorList>
    </citation>
    <scope>NUCLEOTIDE SEQUENCE [LARGE SCALE GENOMIC DNA]</scope>
    <source>
        <strain evidence="2">SNU_AA5</strain>
        <tissue evidence="2">Soma without cirri and trophi</tissue>
    </source>
</reference>
<accession>A0A6A4VKV0</accession>
<evidence type="ECO:0000313" key="3">
    <source>
        <dbReference type="Proteomes" id="UP000440578"/>
    </source>
</evidence>
<feature type="region of interest" description="Disordered" evidence="1">
    <location>
        <begin position="1"/>
        <end position="146"/>
    </location>
</feature>
<protein>
    <submittedName>
        <fullName evidence="2">Uncharacterized protein</fullName>
    </submittedName>
</protein>
<feature type="compositionally biased region" description="Basic residues" evidence="1">
    <location>
        <begin position="130"/>
        <end position="139"/>
    </location>
</feature>
<sequence length="238" mass="24970">MDDASLEGSSCHRRSRREPQTEPEGVTHGAAPEGRELRGAAPEGRELRGAPPPPVADMVVSAEEAPAADRPPRSGWASPASPASGGTGCERRRLRLRRPDPASGGGTPDGAGPPSERGAAAPPDSPPVVLRRRPGRAARSRSELGTLLDADGYVRYRAPERSSAPLAAAAPGPGRPASPGLWARLRRLRSPRPRQRHSCVGAPPSAEHMAAQFRRQLAGCTTEVGRPGGMPCTDDRLL</sequence>
<comment type="caution">
    <text evidence="2">The sequence shown here is derived from an EMBL/GenBank/DDBJ whole genome shotgun (WGS) entry which is preliminary data.</text>
</comment>
<proteinExistence type="predicted"/>
<keyword evidence="3" id="KW-1185">Reference proteome</keyword>
<name>A0A6A4VKV0_AMPAM</name>